<dbReference type="Gene3D" id="1.10.3810.10">
    <property type="entry name" value="Biosynthetic peptidoglycan transglycosylase-like"/>
    <property type="match status" value="1"/>
</dbReference>
<dbReference type="InterPro" id="IPR023346">
    <property type="entry name" value="Lysozyme-like_dom_sf"/>
</dbReference>
<dbReference type="Pfam" id="PF00905">
    <property type="entry name" value="Transpeptidase"/>
    <property type="match status" value="1"/>
</dbReference>
<dbReference type="InterPro" id="IPR012338">
    <property type="entry name" value="Beta-lactam/transpept-like"/>
</dbReference>
<dbReference type="InterPro" id="IPR001264">
    <property type="entry name" value="Glyco_trans_51"/>
</dbReference>
<evidence type="ECO:0000313" key="11">
    <source>
        <dbReference type="EMBL" id="EFJ32363.1"/>
    </source>
</evidence>
<dbReference type="InterPro" id="IPR001460">
    <property type="entry name" value="PCN-bd_Tpept"/>
</dbReference>
<proteinExistence type="predicted"/>
<keyword evidence="3" id="KW-0328">Glycosyltransferase</keyword>
<dbReference type="InParanoid" id="D8R6S4"/>
<dbReference type="eggNOG" id="ENOG502RIBP">
    <property type="taxonomic scope" value="Eukaryota"/>
</dbReference>
<dbReference type="Proteomes" id="UP000001514">
    <property type="component" value="Unassembled WGS sequence"/>
</dbReference>
<evidence type="ECO:0000256" key="7">
    <source>
        <dbReference type="ARBA" id="ARBA00044770"/>
    </source>
</evidence>
<dbReference type="GO" id="GO:0008658">
    <property type="term" value="F:penicillin binding"/>
    <property type="evidence" value="ECO:0007669"/>
    <property type="project" value="InterPro"/>
</dbReference>
<keyword evidence="6" id="KW-0511">Multifunctional enzyme</keyword>
<evidence type="ECO:0000313" key="12">
    <source>
        <dbReference type="Proteomes" id="UP000001514"/>
    </source>
</evidence>
<feature type="domain" description="Glycosyl transferase family 51" evidence="10">
    <location>
        <begin position="188"/>
        <end position="344"/>
    </location>
</feature>
<keyword evidence="4" id="KW-0808">Transferase</keyword>
<dbReference type="KEGG" id="smo:SELMODRAFT_85583"/>
<dbReference type="STRING" id="88036.D8R6S4"/>
<keyword evidence="1" id="KW-0121">Carboxypeptidase</keyword>
<reference evidence="11 12" key="1">
    <citation type="journal article" date="2011" name="Science">
        <title>The Selaginella genome identifies genetic changes associated with the evolution of vascular plants.</title>
        <authorList>
            <person name="Banks J.A."/>
            <person name="Nishiyama T."/>
            <person name="Hasebe M."/>
            <person name="Bowman J.L."/>
            <person name="Gribskov M."/>
            <person name="dePamphilis C."/>
            <person name="Albert V.A."/>
            <person name="Aono N."/>
            <person name="Aoyama T."/>
            <person name="Ambrose B.A."/>
            <person name="Ashton N.W."/>
            <person name="Axtell M.J."/>
            <person name="Barker E."/>
            <person name="Barker M.S."/>
            <person name="Bennetzen J.L."/>
            <person name="Bonawitz N.D."/>
            <person name="Chapple C."/>
            <person name="Cheng C."/>
            <person name="Correa L.G."/>
            <person name="Dacre M."/>
            <person name="DeBarry J."/>
            <person name="Dreyer I."/>
            <person name="Elias M."/>
            <person name="Engstrom E.M."/>
            <person name="Estelle M."/>
            <person name="Feng L."/>
            <person name="Finet C."/>
            <person name="Floyd S.K."/>
            <person name="Frommer W.B."/>
            <person name="Fujita T."/>
            <person name="Gramzow L."/>
            <person name="Gutensohn M."/>
            <person name="Harholt J."/>
            <person name="Hattori M."/>
            <person name="Heyl A."/>
            <person name="Hirai T."/>
            <person name="Hiwatashi Y."/>
            <person name="Ishikawa M."/>
            <person name="Iwata M."/>
            <person name="Karol K.G."/>
            <person name="Koehler B."/>
            <person name="Kolukisaoglu U."/>
            <person name="Kubo M."/>
            <person name="Kurata T."/>
            <person name="Lalonde S."/>
            <person name="Li K."/>
            <person name="Li Y."/>
            <person name="Litt A."/>
            <person name="Lyons E."/>
            <person name="Manning G."/>
            <person name="Maruyama T."/>
            <person name="Michael T.P."/>
            <person name="Mikami K."/>
            <person name="Miyazaki S."/>
            <person name="Morinaga S."/>
            <person name="Murata T."/>
            <person name="Mueller-Roeber B."/>
            <person name="Nelson D.R."/>
            <person name="Obara M."/>
            <person name="Oguri Y."/>
            <person name="Olmstead R.G."/>
            <person name="Onodera N."/>
            <person name="Petersen B.L."/>
            <person name="Pils B."/>
            <person name="Prigge M."/>
            <person name="Rensing S.A."/>
            <person name="Riano-Pachon D.M."/>
            <person name="Roberts A.W."/>
            <person name="Sato Y."/>
            <person name="Scheller H.V."/>
            <person name="Schulz B."/>
            <person name="Schulz C."/>
            <person name="Shakirov E.V."/>
            <person name="Shibagaki N."/>
            <person name="Shinohara N."/>
            <person name="Shippen D.E."/>
            <person name="Soerensen I."/>
            <person name="Sotooka R."/>
            <person name="Sugimoto N."/>
            <person name="Sugita M."/>
            <person name="Sumikawa N."/>
            <person name="Tanurdzic M."/>
            <person name="Theissen G."/>
            <person name="Ulvskov P."/>
            <person name="Wakazuki S."/>
            <person name="Weng J.K."/>
            <person name="Willats W.W."/>
            <person name="Wipf D."/>
            <person name="Wolf P.G."/>
            <person name="Yang L."/>
            <person name="Zimmer A.D."/>
            <person name="Zhu Q."/>
            <person name="Mitros T."/>
            <person name="Hellsten U."/>
            <person name="Loque D."/>
            <person name="Otillar R."/>
            <person name="Salamov A."/>
            <person name="Schmutz J."/>
            <person name="Shapiro H."/>
            <person name="Lindquist E."/>
            <person name="Lucas S."/>
            <person name="Rokhsar D."/>
            <person name="Grigoriev I.V."/>
        </authorList>
    </citation>
    <scope>NUCLEOTIDE SEQUENCE [LARGE SCALE GENOMIC DNA]</scope>
</reference>
<evidence type="ECO:0000256" key="1">
    <source>
        <dbReference type="ARBA" id="ARBA00022645"/>
    </source>
</evidence>
<dbReference type="GO" id="GO:0004180">
    <property type="term" value="F:carboxypeptidase activity"/>
    <property type="evidence" value="ECO:0007669"/>
    <property type="project" value="UniProtKB-KW"/>
</dbReference>
<dbReference type="OMA" id="LAQMAMI"/>
<dbReference type="PANTHER" id="PTHR32282">
    <property type="entry name" value="BINDING PROTEIN TRANSPEPTIDASE, PUTATIVE-RELATED"/>
    <property type="match status" value="1"/>
</dbReference>
<accession>D8R6S4</accession>
<gene>
    <name evidence="11" type="primary">GT51A1</name>
    <name evidence="11" type="ORF">SELMODRAFT_85583</name>
</gene>
<dbReference type="SUPFAM" id="SSF56601">
    <property type="entry name" value="beta-lactamase/transpeptidase-like"/>
    <property type="match status" value="1"/>
</dbReference>
<dbReference type="AlphaFoldDB" id="D8R6S4"/>
<dbReference type="GO" id="GO:0006508">
    <property type="term" value="P:proteolysis"/>
    <property type="evidence" value="ECO:0007669"/>
    <property type="project" value="UniProtKB-KW"/>
</dbReference>
<dbReference type="HOGENOM" id="CLU_006354_2_4_1"/>
<comment type="catalytic activity">
    <reaction evidence="8">
        <text>[GlcNAc-(1-&gt;4)-Mur2Ac(oyl-L-Ala-gamma-D-Glu-L-Lys-D-Ala-D-Ala)](n)-di-trans,octa-cis-undecaprenyl diphosphate + beta-D-GlcNAc-(1-&gt;4)-Mur2Ac(oyl-L-Ala-gamma-D-Glu-L-Lys-D-Ala-D-Ala)-di-trans,octa-cis-undecaprenyl diphosphate = [GlcNAc-(1-&gt;4)-Mur2Ac(oyl-L-Ala-gamma-D-Glu-L-Lys-D-Ala-D-Ala)](n+1)-di-trans,octa-cis-undecaprenyl diphosphate + di-trans,octa-cis-undecaprenyl diphosphate + H(+)</text>
        <dbReference type="Rhea" id="RHEA:23708"/>
        <dbReference type="Rhea" id="RHEA-COMP:9602"/>
        <dbReference type="Rhea" id="RHEA-COMP:9603"/>
        <dbReference type="ChEBI" id="CHEBI:15378"/>
        <dbReference type="ChEBI" id="CHEBI:58405"/>
        <dbReference type="ChEBI" id="CHEBI:60033"/>
        <dbReference type="ChEBI" id="CHEBI:78435"/>
        <dbReference type="EC" id="2.4.99.28"/>
    </reaction>
</comment>
<keyword evidence="2" id="KW-0645">Protease</keyword>
<dbReference type="PANTHER" id="PTHR32282:SF33">
    <property type="entry name" value="PEPTIDOGLYCAN GLYCOSYLTRANSFERASE"/>
    <property type="match status" value="1"/>
</dbReference>
<organism evidence="12">
    <name type="scientific">Selaginella moellendorffii</name>
    <name type="common">Spikemoss</name>
    <dbReference type="NCBI Taxonomy" id="88036"/>
    <lineage>
        <taxon>Eukaryota</taxon>
        <taxon>Viridiplantae</taxon>
        <taxon>Streptophyta</taxon>
        <taxon>Embryophyta</taxon>
        <taxon>Tracheophyta</taxon>
        <taxon>Lycopodiopsida</taxon>
        <taxon>Selaginellales</taxon>
        <taxon>Selaginellaceae</taxon>
        <taxon>Selaginella</taxon>
    </lineage>
</organism>
<sequence>MALLGHPPGLAFCKQQSLCPGACDSEAIAAAATREAIGISSSQPDCEALLADWKTRIELELFRALNSAQCVSSRAKKTGWRFSGSGSKQPGSRKKWVKSVLGALGIVLAFSGVASVVKILLSALPPDFIDRWRKLEGEQPRADPKFGQGEEPETVIYDCHGEVIATLVPGGYIGKRDPLKTSASTGPLRPSDIPSAMWQAVVASEDRRFFEHHGIDPRGISRAVLTLSSSGGGSTITQQLVKNLFLTNERKWSRKAVEIILALLLEKRMSKWDILRLYLDKIYWGHGVYGLKAAAAFYFGKHPSLLTLAECAMLAGIIPAPELLSPYRDPSRGKKPQARTLRRMVEVGFLDADSAAAAVNEPLSLSLEYQEGTCGPWRAPYFVSEVLYELTQTYGRDHILRGGLQIRTTLDLSIQDIAEKTITEALSEFDNERLVLADKEIGKIREKIQKLGKTRAEEILKAVNADAKKRRRKMKDVSKLRYRFPGCVSQLHKSYCREETDKAISLAAEKAKAAVCLRFDWMEKRLEASLAKYEDESKKAAVAKMEGAVIGIDPLSGAVRVLVGGRDYYESSFNRCTQAFRSPGSTFKPVVYLTALAEGIDPSRTIVDAPYTIGGFTPENYDRKYRGRVTVEESLLRSLNVPTVKLCAEVGVDKVCAMGAALGIDTFLPYELSLSLGGCEVTPLQLATVYATIASGGIYRKPYMISCVRDSQGEVLQEQPAPSEEAVVDEYAVSELRRLLQAVVEKGTGQSARIGRPCAGKTGTSDGYRDAWFAGFTPELSCVVWIGYDDNTPVGGMHPITGYSHAAPLWKHFMILAHEGLPIQRFHDYGRDRYGNQGSRDFEKRSRRPQRLLAFRFGISGTQWKQVWDWEKASVAWEEREKMQTWTETRSKHEERISALREQWQNLILRPVSGACCY</sequence>
<protein>
    <recommendedName>
        <fullName evidence="7">peptidoglycan glycosyltransferase</fullName>
        <ecNumber evidence="7">2.4.99.28</ecNumber>
    </recommendedName>
</protein>
<evidence type="ECO:0000259" key="9">
    <source>
        <dbReference type="Pfam" id="PF00905"/>
    </source>
</evidence>
<dbReference type="EC" id="2.4.99.28" evidence="7"/>
<dbReference type="Gene3D" id="3.40.710.10">
    <property type="entry name" value="DD-peptidase/beta-lactamase superfamily"/>
    <property type="match status" value="2"/>
</dbReference>
<dbReference type="GO" id="GO:0008955">
    <property type="term" value="F:peptidoglycan glycosyltransferase activity"/>
    <property type="evidence" value="ECO:0000318"/>
    <property type="project" value="GO_Central"/>
</dbReference>
<feature type="domain" description="Penicillin-binding protein transpeptidase" evidence="9">
    <location>
        <begin position="548"/>
        <end position="779"/>
    </location>
</feature>
<dbReference type="NCBIfam" id="TIGR02074">
    <property type="entry name" value="PBP_1a_fam"/>
    <property type="match status" value="1"/>
</dbReference>
<keyword evidence="5" id="KW-0378">Hydrolase</keyword>
<evidence type="ECO:0000256" key="2">
    <source>
        <dbReference type="ARBA" id="ARBA00022670"/>
    </source>
</evidence>
<dbReference type="InterPro" id="IPR036950">
    <property type="entry name" value="PBP_transglycosylase"/>
</dbReference>
<evidence type="ECO:0000256" key="3">
    <source>
        <dbReference type="ARBA" id="ARBA00022676"/>
    </source>
</evidence>
<name>D8R6S4_SELML</name>
<dbReference type="InterPro" id="IPR050396">
    <property type="entry name" value="Glycosyltr_51/Transpeptidase"/>
</dbReference>
<dbReference type="Pfam" id="PF00912">
    <property type="entry name" value="Transgly"/>
    <property type="match status" value="1"/>
</dbReference>
<evidence type="ECO:0000256" key="6">
    <source>
        <dbReference type="ARBA" id="ARBA00023268"/>
    </source>
</evidence>
<evidence type="ECO:0000256" key="4">
    <source>
        <dbReference type="ARBA" id="ARBA00022679"/>
    </source>
</evidence>
<dbReference type="SUPFAM" id="SSF53955">
    <property type="entry name" value="Lysozyme-like"/>
    <property type="match status" value="1"/>
</dbReference>
<evidence type="ECO:0000256" key="5">
    <source>
        <dbReference type="ARBA" id="ARBA00022801"/>
    </source>
</evidence>
<dbReference type="Gramene" id="EFJ32363">
    <property type="protein sequence ID" value="EFJ32363"/>
    <property type="gene ID" value="SELMODRAFT_85583"/>
</dbReference>
<dbReference type="EMBL" id="GL377572">
    <property type="protein sequence ID" value="EFJ32363.1"/>
    <property type="molecule type" value="Genomic_DNA"/>
</dbReference>
<evidence type="ECO:0000256" key="8">
    <source>
        <dbReference type="ARBA" id="ARBA00049902"/>
    </source>
</evidence>
<evidence type="ECO:0000259" key="10">
    <source>
        <dbReference type="Pfam" id="PF00912"/>
    </source>
</evidence>
<keyword evidence="12" id="KW-1185">Reference proteome</keyword>